<dbReference type="EMBL" id="MIGC01005498">
    <property type="protein sequence ID" value="PHJ16898.1"/>
    <property type="molecule type" value="Genomic_DNA"/>
</dbReference>
<gene>
    <name evidence="2" type="ORF">CSUI_009285</name>
</gene>
<name>A0A2C6KJT0_9APIC</name>
<reference evidence="2 3" key="1">
    <citation type="journal article" date="2017" name="Int. J. Parasitol.">
        <title>The genome of the protozoan parasite Cystoisospora suis and a reverse vaccinology approach to identify vaccine candidates.</title>
        <authorList>
            <person name="Palmieri N."/>
            <person name="Shrestha A."/>
            <person name="Ruttkowski B."/>
            <person name="Beck T."/>
            <person name="Vogl C."/>
            <person name="Tomley F."/>
            <person name="Blake D.P."/>
            <person name="Joachim A."/>
        </authorList>
    </citation>
    <scope>NUCLEOTIDE SEQUENCE [LARGE SCALE GENOMIC DNA]</scope>
    <source>
        <strain evidence="2 3">Wien I</strain>
    </source>
</reference>
<dbReference type="AlphaFoldDB" id="A0A2C6KJT0"/>
<feature type="compositionally biased region" description="Acidic residues" evidence="1">
    <location>
        <begin position="191"/>
        <end position="200"/>
    </location>
</feature>
<evidence type="ECO:0000313" key="3">
    <source>
        <dbReference type="Proteomes" id="UP000221165"/>
    </source>
</evidence>
<dbReference type="RefSeq" id="XP_067918623.1">
    <property type="nucleotide sequence ID" value="XM_068069401.1"/>
</dbReference>
<protein>
    <submittedName>
        <fullName evidence="2">Leucine rich repeat-containing</fullName>
    </submittedName>
</protein>
<feature type="non-terminal residue" evidence="2">
    <location>
        <position position="302"/>
    </location>
</feature>
<feature type="region of interest" description="Disordered" evidence="1">
    <location>
        <begin position="178"/>
        <end position="212"/>
    </location>
</feature>
<keyword evidence="3" id="KW-1185">Reference proteome</keyword>
<comment type="caution">
    <text evidence="2">The sequence shown here is derived from an EMBL/GenBank/DDBJ whole genome shotgun (WGS) entry which is preliminary data.</text>
</comment>
<evidence type="ECO:0000256" key="1">
    <source>
        <dbReference type="SAM" id="MobiDB-lite"/>
    </source>
</evidence>
<accession>A0A2C6KJT0</accession>
<dbReference type="Proteomes" id="UP000221165">
    <property type="component" value="Unassembled WGS sequence"/>
</dbReference>
<proteinExistence type="predicted"/>
<sequence>MKALLQCLSGIERLDVRLKVAFRVLSRIADVMEGHPDLQDAREETLTLSLLCKRESQMWNDQTIRNDRLYLDDQEREDRAVQQSEFVRLCLLERLLLFLMPLANASVNARFARQKREKKDSEYWAGRLKGDAEDMEDDISRRAEEAEALAAAAASAAGNKTPETANVTPKIFAARRARDRLKKSTDSPKDNDEDEIEDPALENLKGEDSEPVKGRERLMEALMNADLSVDPEIAAAYLHGGAQLYGMEGLWLNLAKGEMNVPYIVAAFLRCIYTCLHSATSPVIVSDTISTLRRVTVLRKLV</sequence>
<dbReference type="VEuPathDB" id="ToxoDB:CSUI_009285"/>
<dbReference type="GeneID" id="94432612"/>
<evidence type="ECO:0000313" key="2">
    <source>
        <dbReference type="EMBL" id="PHJ16898.1"/>
    </source>
</evidence>
<organism evidence="2 3">
    <name type="scientific">Cystoisospora suis</name>
    <dbReference type="NCBI Taxonomy" id="483139"/>
    <lineage>
        <taxon>Eukaryota</taxon>
        <taxon>Sar</taxon>
        <taxon>Alveolata</taxon>
        <taxon>Apicomplexa</taxon>
        <taxon>Conoidasida</taxon>
        <taxon>Coccidia</taxon>
        <taxon>Eucoccidiorida</taxon>
        <taxon>Eimeriorina</taxon>
        <taxon>Sarcocystidae</taxon>
        <taxon>Cystoisospora</taxon>
    </lineage>
</organism>